<dbReference type="InterPro" id="IPR043132">
    <property type="entry name" value="BCAT-like_C"/>
</dbReference>
<keyword evidence="2" id="KW-1185">Reference proteome</keyword>
<dbReference type="Proteomes" id="UP000770785">
    <property type="component" value="Unassembled WGS sequence"/>
</dbReference>
<proteinExistence type="predicted"/>
<dbReference type="GO" id="GO:0008696">
    <property type="term" value="F:4-amino-4-deoxychorismate lyase activity"/>
    <property type="evidence" value="ECO:0007669"/>
    <property type="project" value="UniProtKB-EC"/>
</dbReference>
<dbReference type="EMBL" id="JAATJH010000001">
    <property type="protein sequence ID" value="NJC24559.1"/>
    <property type="molecule type" value="Genomic_DNA"/>
</dbReference>
<dbReference type="Gene3D" id="3.20.10.10">
    <property type="entry name" value="D-amino Acid Aminotransferase, subunit A, domain 2"/>
    <property type="match status" value="1"/>
</dbReference>
<dbReference type="SUPFAM" id="SSF56752">
    <property type="entry name" value="D-aminoacid aminotransferase-like PLP-dependent enzymes"/>
    <property type="match status" value="1"/>
</dbReference>
<name>A0ABX0X6D5_9BACT</name>
<dbReference type="Pfam" id="PF01063">
    <property type="entry name" value="Aminotran_4"/>
    <property type="match status" value="1"/>
</dbReference>
<gene>
    <name evidence="1" type="ORF">GGR27_000040</name>
</gene>
<dbReference type="InterPro" id="IPR001544">
    <property type="entry name" value="Aminotrans_IV"/>
</dbReference>
<accession>A0ABX0X6D5</accession>
<dbReference type="InterPro" id="IPR036038">
    <property type="entry name" value="Aminotransferase-like"/>
</dbReference>
<dbReference type="EC" id="4.1.3.38" evidence="1"/>
<sequence>MKKAPALIESIRLIDGEIPLLSLHQSRMDRARRAIYAKSPVIRLSKLIAETELPRSGLHKLRVEYDTTIIKAEIIPYEIKPINSLKLTRAEELTYGHKFAERAGIGKLFERRGKADDIIMAKNGYLMDSSYANLAFYDGRHWYTPAYPMLKGVRRELLLKNNVIRPAIIRDRDLASFKKVRLMNAMLEWEEGPEIAIDHVYL</sequence>
<dbReference type="Gene3D" id="3.30.470.10">
    <property type="match status" value="1"/>
</dbReference>
<dbReference type="InterPro" id="IPR043131">
    <property type="entry name" value="BCAT-like_N"/>
</dbReference>
<keyword evidence="1" id="KW-0456">Lyase</keyword>
<organism evidence="1 2">
    <name type="scientific">Neolewinella antarctica</name>
    <dbReference type="NCBI Taxonomy" id="442734"/>
    <lineage>
        <taxon>Bacteria</taxon>
        <taxon>Pseudomonadati</taxon>
        <taxon>Bacteroidota</taxon>
        <taxon>Saprospiria</taxon>
        <taxon>Saprospirales</taxon>
        <taxon>Lewinellaceae</taxon>
        <taxon>Neolewinella</taxon>
    </lineage>
</organism>
<comment type="caution">
    <text evidence="1">The sequence shown here is derived from an EMBL/GenBank/DDBJ whole genome shotgun (WGS) entry which is preliminary data.</text>
</comment>
<evidence type="ECO:0000313" key="1">
    <source>
        <dbReference type="EMBL" id="NJC24559.1"/>
    </source>
</evidence>
<dbReference type="RefSeq" id="WP_168035382.1">
    <property type="nucleotide sequence ID" value="NZ_JAATJH010000001.1"/>
</dbReference>
<reference evidence="1 2" key="1">
    <citation type="submission" date="2020-03" db="EMBL/GenBank/DDBJ databases">
        <title>Genomic Encyclopedia of Type Strains, Phase IV (KMG-IV): sequencing the most valuable type-strain genomes for metagenomic binning, comparative biology and taxonomic classification.</title>
        <authorList>
            <person name="Goeker M."/>
        </authorList>
    </citation>
    <scope>NUCLEOTIDE SEQUENCE [LARGE SCALE GENOMIC DNA]</scope>
    <source>
        <strain evidence="1 2">DSM 105096</strain>
    </source>
</reference>
<evidence type="ECO:0000313" key="2">
    <source>
        <dbReference type="Proteomes" id="UP000770785"/>
    </source>
</evidence>
<protein>
    <submittedName>
        <fullName evidence="1">4-amino-4-deoxychorismate lyase</fullName>
        <ecNumber evidence="1">4.1.3.38</ecNumber>
    </submittedName>
</protein>